<dbReference type="InterPro" id="IPR011008">
    <property type="entry name" value="Dimeric_a/b-barrel"/>
</dbReference>
<feature type="compositionally biased region" description="Basic and acidic residues" evidence="1">
    <location>
        <begin position="124"/>
        <end position="146"/>
    </location>
</feature>
<evidence type="ECO:0000313" key="4">
    <source>
        <dbReference type="Proteomes" id="UP000738349"/>
    </source>
</evidence>
<keyword evidence="4" id="KW-1185">Reference proteome</keyword>
<dbReference type="Gene3D" id="3.30.70.1060">
    <property type="entry name" value="Dimeric alpha+beta barrel"/>
    <property type="match status" value="1"/>
</dbReference>
<comment type="caution">
    <text evidence="3">The sequence shown here is derived from an EMBL/GenBank/DDBJ whole genome shotgun (WGS) entry which is preliminary data.</text>
</comment>
<gene>
    <name evidence="3" type="ORF">EDB81DRAFT_859221</name>
</gene>
<dbReference type="PANTHER" id="PTHR35174">
    <property type="entry name" value="BLL7171 PROTEIN-RELATED"/>
    <property type="match status" value="1"/>
</dbReference>
<evidence type="ECO:0000313" key="3">
    <source>
        <dbReference type="EMBL" id="KAH7133687.1"/>
    </source>
</evidence>
<reference evidence="3" key="1">
    <citation type="journal article" date="2021" name="Nat. Commun.">
        <title>Genetic determinants of endophytism in the Arabidopsis root mycobiome.</title>
        <authorList>
            <person name="Mesny F."/>
            <person name="Miyauchi S."/>
            <person name="Thiergart T."/>
            <person name="Pickel B."/>
            <person name="Atanasova L."/>
            <person name="Karlsson M."/>
            <person name="Huettel B."/>
            <person name="Barry K.W."/>
            <person name="Haridas S."/>
            <person name="Chen C."/>
            <person name="Bauer D."/>
            <person name="Andreopoulos W."/>
            <person name="Pangilinan J."/>
            <person name="LaButti K."/>
            <person name="Riley R."/>
            <person name="Lipzen A."/>
            <person name="Clum A."/>
            <person name="Drula E."/>
            <person name="Henrissat B."/>
            <person name="Kohler A."/>
            <person name="Grigoriev I.V."/>
            <person name="Martin F.M."/>
            <person name="Hacquard S."/>
        </authorList>
    </citation>
    <scope>NUCLEOTIDE SEQUENCE</scope>
    <source>
        <strain evidence="3">MPI-CAGE-AT-0147</strain>
    </source>
</reference>
<name>A0A9P9EA90_9HYPO</name>
<sequence>MPRYMLLIKASSEAESEKVTPEIFEEMTTFNEQLNAAGVLLAGEGFRPTAIDSYRITYSATSPAEVTKGPFPVEQETHVCGWWILKTKDAEEALDWAKKIPFKEGEVVMRRIAEMEDFGDSMTDELKERESKLAEDMQKRAKGDAK</sequence>
<dbReference type="EMBL" id="JAGMUV010000015">
    <property type="protein sequence ID" value="KAH7133687.1"/>
    <property type="molecule type" value="Genomic_DNA"/>
</dbReference>
<dbReference type="Pfam" id="PF03795">
    <property type="entry name" value="YCII"/>
    <property type="match status" value="1"/>
</dbReference>
<dbReference type="OrthoDB" id="3933054at2759"/>
<organism evidence="3 4">
    <name type="scientific">Dactylonectria macrodidyma</name>
    <dbReference type="NCBI Taxonomy" id="307937"/>
    <lineage>
        <taxon>Eukaryota</taxon>
        <taxon>Fungi</taxon>
        <taxon>Dikarya</taxon>
        <taxon>Ascomycota</taxon>
        <taxon>Pezizomycotina</taxon>
        <taxon>Sordariomycetes</taxon>
        <taxon>Hypocreomycetidae</taxon>
        <taxon>Hypocreales</taxon>
        <taxon>Nectriaceae</taxon>
        <taxon>Dactylonectria</taxon>
    </lineage>
</organism>
<evidence type="ECO:0000256" key="1">
    <source>
        <dbReference type="SAM" id="MobiDB-lite"/>
    </source>
</evidence>
<feature type="region of interest" description="Disordered" evidence="1">
    <location>
        <begin position="120"/>
        <end position="146"/>
    </location>
</feature>
<accession>A0A9P9EA90</accession>
<feature type="domain" description="YCII-related" evidence="2">
    <location>
        <begin position="3"/>
        <end position="115"/>
    </location>
</feature>
<dbReference type="Proteomes" id="UP000738349">
    <property type="component" value="Unassembled WGS sequence"/>
</dbReference>
<proteinExistence type="predicted"/>
<protein>
    <recommendedName>
        <fullName evidence="2">YCII-related domain-containing protein</fullName>
    </recommendedName>
</protein>
<dbReference type="SUPFAM" id="SSF54909">
    <property type="entry name" value="Dimeric alpha+beta barrel"/>
    <property type="match status" value="1"/>
</dbReference>
<dbReference type="AlphaFoldDB" id="A0A9P9EA90"/>
<evidence type="ECO:0000259" key="2">
    <source>
        <dbReference type="Pfam" id="PF03795"/>
    </source>
</evidence>
<dbReference type="InterPro" id="IPR005545">
    <property type="entry name" value="YCII"/>
</dbReference>